<dbReference type="Proteomes" id="UP000078561">
    <property type="component" value="Unassembled WGS sequence"/>
</dbReference>
<reference evidence="1" key="1">
    <citation type="submission" date="2016-04" db="EMBL/GenBank/DDBJ databases">
        <authorList>
            <person name="Evans L.H."/>
            <person name="Alamgir A."/>
            <person name="Owens N."/>
            <person name="Weber N.D."/>
            <person name="Virtaneva K."/>
            <person name="Barbian K."/>
            <person name="Babar A."/>
            <person name="Rosenke K."/>
        </authorList>
    </citation>
    <scope>NUCLEOTIDE SEQUENCE [LARGE SCALE GENOMIC DNA]</scope>
    <source>
        <strain evidence="1">CBS 101.48</strain>
    </source>
</reference>
<proteinExistence type="predicted"/>
<protein>
    <submittedName>
        <fullName evidence="1">Uncharacterized protein</fullName>
    </submittedName>
</protein>
<sequence length="97" mass="11364">MSDLRKALKSYITFTQDPELAQFVASNQEVVKTWIGNYDNVNDATAALKVEMKAAYMEVYPKKKEVPTLAVNLEILFEEAKLWQQYLPKETEFWWNL</sequence>
<organism evidence="1">
    <name type="scientific">Absidia glauca</name>
    <name type="common">Pin mould</name>
    <dbReference type="NCBI Taxonomy" id="4829"/>
    <lineage>
        <taxon>Eukaryota</taxon>
        <taxon>Fungi</taxon>
        <taxon>Fungi incertae sedis</taxon>
        <taxon>Mucoromycota</taxon>
        <taxon>Mucoromycotina</taxon>
        <taxon>Mucoromycetes</taxon>
        <taxon>Mucorales</taxon>
        <taxon>Cunninghamellaceae</taxon>
        <taxon>Absidia</taxon>
    </lineage>
</organism>
<evidence type="ECO:0000313" key="2">
    <source>
        <dbReference type="Proteomes" id="UP000078561"/>
    </source>
</evidence>
<accession>A0A163JUM7</accession>
<name>A0A163JUM7_ABSGL</name>
<dbReference type="EMBL" id="LT554210">
    <property type="protein sequence ID" value="SAM03624.1"/>
    <property type="molecule type" value="Genomic_DNA"/>
</dbReference>
<dbReference type="OrthoDB" id="2229189at2759"/>
<dbReference type="AlphaFoldDB" id="A0A163JUM7"/>
<evidence type="ECO:0000313" key="1">
    <source>
        <dbReference type="EMBL" id="SAM03624.1"/>
    </source>
</evidence>
<keyword evidence="2" id="KW-1185">Reference proteome</keyword>
<dbReference type="InParanoid" id="A0A163JUM7"/>
<gene>
    <name evidence="1" type="primary">ABSGL_09466.1 scaffold 11253</name>
</gene>